<dbReference type="InterPro" id="IPR001719">
    <property type="entry name" value="AP_endonuc_2"/>
</dbReference>
<dbReference type="AlphaFoldDB" id="A0A7Z7PSE8"/>
<comment type="similarity">
    <text evidence="1 7">Belongs to the AP endonuclease 2 family.</text>
</comment>
<evidence type="ECO:0000313" key="9">
    <source>
        <dbReference type="EMBL" id="SSC13753.1"/>
    </source>
</evidence>
<feature type="binding site" evidence="7">
    <location>
        <position position="230"/>
    </location>
    <ligand>
        <name>Zn(2+)</name>
        <dbReference type="ChEBI" id="CHEBI:29105"/>
        <label>3</label>
    </ligand>
</feature>
<dbReference type="CDD" id="cd00019">
    <property type="entry name" value="AP2Ec"/>
    <property type="match status" value="1"/>
</dbReference>
<dbReference type="EC" id="3.1.21.2" evidence="7"/>
<dbReference type="Gene3D" id="3.20.20.150">
    <property type="entry name" value="Divalent-metal-dependent TIM barrel enzymes"/>
    <property type="match status" value="1"/>
</dbReference>
<name>A0A7Z7PSE8_9BACT</name>
<feature type="binding site" evidence="7">
    <location>
        <position position="146"/>
    </location>
    <ligand>
        <name>Zn(2+)</name>
        <dbReference type="ChEBI" id="CHEBI:29105"/>
        <label>2</label>
    </ligand>
</feature>
<evidence type="ECO:0000256" key="4">
    <source>
        <dbReference type="ARBA" id="ARBA00022801"/>
    </source>
</evidence>
<dbReference type="GO" id="GO:0008081">
    <property type="term" value="F:phosphoric diester hydrolase activity"/>
    <property type="evidence" value="ECO:0007669"/>
    <property type="project" value="TreeGrafter"/>
</dbReference>
<keyword evidence="4 7" id="KW-0378">Hydrolase</keyword>
<dbReference type="PANTHER" id="PTHR21445">
    <property type="entry name" value="ENDONUCLEASE IV ENDODEOXYRIBONUCLEASE IV"/>
    <property type="match status" value="1"/>
</dbReference>
<dbReference type="GO" id="GO:0008833">
    <property type="term" value="F:deoxyribonuclease IV (phage-T4-induced) activity"/>
    <property type="evidence" value="ECO:0007669"/>
    <property type="project" value="UniProtKB-UniRule"/>
</dbReference>
<keyword evidence="7" id="KW-0540">Nuclease</keyword>
<accession>A0A7Z7PSE8</accession>
<dbReference type="PROSITE" id="PS00729">
    <property type="entry name" value="AP_NUCLEASE_F2_1"/>
    <property type="match status" value="1"/>
</dbReference>
<feature type="binding site" evidence="7">
    <location>
        <position position="217"/>
    </location>
    <ligand>
        <name>Zn(2+)</name>
        <dbReference type="ChEBI" id="CHEBI:29105"/>
        <label>2</label>
    </ligand>
</feature>
<dbReference type="PANTHER" id="PTHR21445:SF0">
    <property type="entry name" value="APURINIC-APYRIMIDINIC ENDONUCLEASE"/>
    <property type="match status" value="1"/>
</dbReference>
<keyword evidence="6 7" id="KW-0234">DNA repair</keyword>
<dbReference type="PROSITE" id="PS00730">
    <property type="entry name" value="AP_NUCLEASE_F2_2"/>
    <property type="match status" value="1"/>
</dbReference>
<evidence type="ECO:0000256" key="7">
    <source>
        <dbReference type="HAMAP-Rule" id="MF_00152"/>
    </source>
</evidence>
<keyword evidence="10" id="KW-1185">Reference proteome</keyword>
<evidence type="ECO:0000313" key="10">
    <source>
        <dbReference type="Proteomes" id="UP000250796"/>
    </source>
</evidence>
<dbReference type="NCBIfam" id="TIGR00587">
    <property type="entry name" value="nfo"/>
    <property type="match status" value="1"/>
</dbReference>
<reference evidence="9 10" key="1">
    <citation type="submission" date="2017-01" db="EMBL/GenBank/DDBJ databases">
        <authorList>
            <person name="Erauso G."/>
        </authorList>
    </citation>
    <scope>NUCLEOTIDE SEQUENCE [LARGE SCALE GENOMIC DNA]</scope>
    <source>
        <strain evidence="9">MESINF1</strain>
    </source>
</reference>
<dbReference type="HAMAP" id="MF_00152">
    <property type="entry name" value="Nfo"/>
    <property type="match status" value="1"/>
</dbReference>
<protein>
    <recommendedName>
        <fullName evidence="7">Probable endonuclease 4</fullName>
        <ecNumber evidence="7">3.1.21.2</ecNumber>
    </recommendedName>
    <alternativeName>
        <fullName evidence="7">Endodeoxyribonuclease IV</fullName>
    </alternativeName>
    <alternativeName>
        <fullName evidence="7">Endonuclease IV</fullName>
    </alternativeName>
</protein>
<gene>
    <name evidence="7 9" type="primary">nfo</name>
    <name evidence="9" type="ORF">MESINF_2313</name>
</gene>
<dbReference type="Pfam" id="PF01261">
    <property type="entry name" value="AP_endonuc_2"/>
    <property type="match status" value="1"/>
</dbReference>
<dbReference type="PROSITE" id="PS00731">
    <property type="entry name" value="AP_NUCLEASE_F2_3"/>
    <property type="match status" value="1"/>
</dbReference>
<feature type="domain" description="Xylose isomerase-like TIM barrel" evidence="8">
    <location>
        <begin position="23"/>
        <end position="280"/>
    </location>
</feature>
<dbReference type="GO" id="GO:0003677">
    <property type="term" value="F:DNA binding"/>
    <property type="evidence" value="ECO:0007669"/>
    <property type="project" value="InterPro"/>
</dbReference>
<evidence type="ECO:0000256" key="1">
    <source>
        <dbReference type="ARBA" id="ARBA00005340"/>
    </source>
</evidence>
<organism evidence="9 10">
    <name type="scientific">Mesotoga infera</name>
    <dbReference type="NCBI Taxonomy" id="1236046"/>
    <lineage>
        <taxon>Bacteria</taxon>
        <taxon>Thermotogati</taxon>
        <taxon>Thermotogota</taxon>
        <taxon>Thermotogae</taxon>
        <taxon>Kosmotogales</taxon>
        <taxon>Kosmotogaceae</taxon>
        <taxon>Mesotoga</taxon>
    </lineage>
</organism>
<keyword evidence="7 9" id="KW-0255">Endonuclease</keyword>
<feature type="binding site" evidence="7">
    <location>
        <position position="232"/>
    </location>
    <ligand>
        <name>Zn(2+)</name>
        <dbReference type="ChEBI" id="CHEBI:29105"/>
        <label>3</label>
    </ligand>
</feature>
<dbReference type="InterPro" id="IPR018246">
    <property type="entry name" value="AP_endonuc_F2_Zn_BS"/>
</dbReference>
<dbReference type="Proteomes" id="UP000250796">
    <property type="component" value="Chromosome MESINF"/>
</dbReference>
<feature type="binding site" evidence="7">
    <location>
        <position position="69"/>
    </location>
    <ligand>
        <name>Zn(2+)</name>
        <dbReference type="ChEBI" id="CHEBI:29105"/>
        <label>1</label>
    </ligand>
</feature>
<dbReference type="EMBL" id="LS974202">
    <property type="protein sequence ID" value="SSC13753.1"/>
    <property type="molecule type" value="Genomic_DNA"/>
</dbReference>
<keyword evidence="5 7" id="KW-0862">Zinc</keyword>
<dbReference type="KEGG" id="minf:MESINF_2313"/>
<dbReference type="InterPro" id="IPR036237">
    <property type="entry name" value="Xyl_isomerase-like_sf"/>
</dbReference>
<dbReference type="InterPro" id="IPR013022">
    <property type="entry name" value="Xyl_isomerase-like_TIM-brl"/>
</dbReference>
<dbReference type="FunFam" id="3.20.20.150:FF:000001">
    <property type="entry name" value="Probable endonuclease 4"/>
    <property type="match status" value="1"/>
</dbReference>
<evidence type="ECO:0000256" key="5">
    <source>
        <dbReference type="ARBA" id="ARBA00022833"/>
    </source>
</evidence>
<evidence type="ECO:0000256" key="2">
    <source>
        <dbReference type="ARBA" id="ARBA00022723"/>
    </source>
</evidence>
<dbReference type="SMART" id="SM00518">
    <property type="entry name" value="AP2Ec"/>
    <property type="match status" value="1"/>
</dbReference>
<comment type="function">
    <text evidence="7">Endonuclease IV plays a role in DNA repair. It cleaves phosphodiester bonds at apurinic or apyrimidinic (AP) sites, generating a 3'-hydroxyl group and a 5'-terminal sugar phosphate.</text>
</comment>
<dbReference type="GO" id="GO:0008270">
    <property type="term" value="F:zinc ion binding"/>
    <property type="evidence" value="ECO:0007669"/>
    <property type="project" value="UniProtKB-UniRule"/>
</dbReference>
<keyword evidence="2 7" id="KW-0479">Metal-binding</keyword>
<feature type="binding site" evidence="7">
    <location>
        <position position="263"/>
    </location>
    <ligand>
        <name>Zn(2+)</name>
        <dbReference type="ChEBI" id="CHEBI:29105"/>
        <label>2</label>
    </ligand>
</feature>
<comment type="catalytic activity">
    <reaction evidence="7">
        <text>Endonucleolytic cleavage to 5'-phosphooligonucleotide end-products.</text>
        <dbReference type="EC" id="3.1.21.2"/>
    </reaction>
</comment>
<evidence type="ECO:0000259" key="8">
    <source>
        <dbReference type="Pfam" id="PF01261"/>
    </source>
</evidence>
<feature type="binding site" evidence="7">
    <location>
        <position position="109"/>
    </location>
    <ligand>
        <name>Zn(2+)</name>
        <dbReference type="ChEBI" id="CHEBI:29105"/>
        <label>1</label>
    </ligand>
</feature>
<feature type="binding site" evidence="7">
    <location>
        <position position="180"/>
    </location>
    <ligand>
        <name>Zn(2+)</name>
        <dbReference type="ChEBI" id="CHEBI:29105"/>
        <label>2</label>
    </ligand>
</feature>
<feature type="binding site" evidence="7">
    <location>
        <position position="183"/>
    </location>
    <ligand>
        <name>Zn(2+)</name>
        <dbReference type="ChEBI" id="CHEBI:29105"/>
        <label>3</label>
    </ligand>
</feature>
<feature type="binding site" evidence="7">
    <location>
        <position position="146"/>
    </location>
    <ligand>
        <name>Zn(2+)</name>
        <dbReference type="ChEBI" id="CHEBI:29105"/>
        <label>1</label>
    </ligand>
</feature>
<evidence type="ECO:0000256" key="3">
    <source>
        <dbReference type="ARBA" id="ARBA00022763"/>
    </source>
</evidence>
<dbReference type="SUPFAM" id="SSF51658">
    <property type="entry name" value="Xylose isomerase-like"/>
    <property type="match status" value="1"/>
</dbReference>
<dbReference type="PROSITE" id="PS51432">
    <property type="entry name" value="AP_NUCLEASE_F2_4"/>
    <property type="match status" value="1"/>
</dbReference>
<keyword evidence="3 7" id="KW-0227">DNA damage</keyword>
<dbReference type="RefSeq" id="WP_169699865.1">
    <property type="nucleotide sequence ID" value="NZ_LS974202.1"/>
</dbReference>
<evidence type="ECO:0000256" key="6">
    <source>
        <dbReference type="ARBA" id="ARBA00023204"/>
    </source>
</evidence>
<dbReference type="GO" id="GO:0003906">
    <property type="term" value="F:DNA-(apurinic or apyrimidinic site) endonuclease activity"/>
    <property type="evidence" value="ECO:0007669"/>
    <property type="project" value="TreeGrafter"/>
</dbReference>
<comment type="cofactor">
    <cofactor evidence="7">
        <name>Zn(2+)</name>
        <dbReference type="ChEBI" id="CHEBI:29105"/>
    </cofactor>
    <text evidence="7">Binds 3 Zn(2+) ions.</text>
</comment>
<sequence length="289" mass="32066">MIKLGAHMSTSKGFDKVPEDTIKIGGNTFQIFPHSPRMWRASLPEDKVTRIFKSEMKDKGIDPYSCMVHSGYLINLASSNEEVWEKSVALLSIEMKITASLGLKFLNFHPGSHLGDGLQTGIDRIVRGIDIVLSENLDSDVMLLLENVAAKGNHIGSSFEELKSIIDGSSEPSRIGVTYDTCHGFDSGFDIRTVDGTEFLIESIDSTVGYGKLKMIHLNDSKFPLGAGKDRHEVIGKGYIGMDGGFREFLSREEIQQKPWLLETPGGDADHEEEIKYIKELLNSRENSL</sequence>
<dbReference type="GO" id="GO:0006284">
    <property type="term" value="P:base-excision repair"/>
    <property type="evidence" value="ECO:0007669"/>
    <property type="project" value="TreeGrafter"/>
</dbReference>
<proteinExistence type="inferred from homology"/>